<dbReference type="InterPro" id="IPR048510">
    <property type="entry name" value="WsaF_N"/>
</dbReference>
<name>A0A1H1P8Z3_9MICO</name>
<gene>
    <name evidence="3" type="ORF">SAMN04489834_0810</name>
</gene>
<dbReference type="Pfam" id="PF22772">
    <property type="entry name" value="WsaF_C"/>
    <property type="match status" value="1"/>
</dbReference>
<accession>A0A1H1P8Z3</accession>
<feature type="domain" description="WsaF N-terminal" evidence="1">
    <location>
        <begin position="152"/>
        <end position="206"/>
    </location>
</feature>
<proteinExistence type="predicted"/>
<protein>
    <submittedName>
        <fullName evidence="3">Uncharacterized protein</fullName>
    </submittedName>
</protein>
<dbReference type="AlphaFoldDB" id="A0A1H1P8Z3"/>
<evidence type="ECO:0000259" key="2">
    <source>
        <dbReference type="Pfam" id="PF22772"/>
    </source>
</evidence>
<keyword evidence="4" id="KW-1185">Reference proteome</keyword>
<evidence type="ECO:0000313" key="4">
    <source>
        <dbReference type="Proteomes" id="UP000181956"/>
    </source>
</evidence>
<dbReference type="Proteomes" id="UP000181956">
    <property type="component" value="Chromosome I"/>
</dbReference>
<organism evidence="3 4">
    <name type="scientific">Microterricola viridarii</name>
    <dbReference type="NCBI Taxonomy" id="412690"/>
    <lineage>
        <taxon>Bacteria</taxon>
        <taxon>Bacillati</taxon>
        <taxon>Actinomycetota</taxon>
        <taxon>Actinomycetes</taxon>
        <taxon>Micrococcales</taxon>
        <taxon>Microbacteriaceae</taxon>
        <taxon>Microterricola</taxon>
    </lineage>
</organism>
<feature type="domain" description="WsaF C-terminal" evidence="2">
    <location>
        <begin position="251"/>
        <end position="371"/>
    </location>
</feature>
<evidence type="ECO:0000259" key="1">
    <source>
        <dbReference type="Pfam" id="PF21374"/>
    </source>
</evidence>
<dbReference type="STRING" id="412690.SAMN04489834_0810"/>
<sequence length="426" mass="46278">MKGTFVGAWERLVVTAKARARQTQRILAADGVNGILRRVAGRMERRFGVQGQSIPLHPADIADSTRLIAPAAAPDVADRPLRIAWVTTPPSAGSGGHTTMFRMIEGLEAAGHSTTLCLYDIYRGDVALHENTVRESWPRVRSSVRDSAQGFGEADVWIATSWQTAHVLASHPELPGTRMYFVQDYEPYFYPHGALAALAEDSYRFGFTGITAGAWLSGELGERFGMECAHFEFGADANVYSLRDAAPRAGVVLYTKPGVARRGHELGVLALQRFVEQVPEAPVHLFGDPPGTLPFSAVSHGRLTPAELNELYNSCRVGLSLSFTNVSLIPWELQACGVVPVVNDARHNRAVLRNSEVHWAAPTPGALAEAMVAAWRGYDPSSTPTRQAAAVAGDSWDESARVVTEFIENTVRTGRRDLLDGARHSS</sequence>
<dbReference type="Gene3D" id="3.40.50.11090">
    <property type="match status" value="1"/>
</dbReference>
<evidence type="ECO:0000313" key="3">
    <source>
        <dbReference type="EMBL" id="SDS07465.1"/>
    </source>
</evidence>
<dbReference type="SUPFAM" id="SSF53756">
    <property type="entry name" value="UDP-Glycosyltransferase/glycogen phosphorylase"/>
    <property type="match status" value="1"/>
</dbReference>
<dbReference type="InterPro" id="IPR055050">
    <property type="entry name" value="WsaF_C"/>
</dbReference>
<dbReference type="Gene3D" id="3.40.50.2000">
    <property type="entry name" value="Glycogen Phosphorylase B"/>
    <property type="match status" value="1"/>
</dbReference>
<dbReference type="Pfam" id="PF21374">
    <property type="entry name" value="WsaF_N"/>
    <property type="match status" value="1"/>
</dbReference>
<reference evidence="4" key="1">
    <citation type="submission" date="2016-10" db="EMBL/GenBank/DDBJ databases">
        <authorList>
            <person name="Varghese N."/>
            <person name="Submissions S."/>
        </authorList>
    </citation>
    <scope>NUCLEOTIDE SEQUENCE [LARGE SCALE GENOMIC DNA]</scope>
    <source>
        <strain evidence="4">DSM 21772</strain>
    </source>
</reference>
<dbReference type="GO" id="GO:0030247">
    <property type="term" value="F:polysaccharide binding"/>
    <property type="evidence" value="ECO:0007669"/>
    <property type="project" value="InterPro"/>
</dbReference>
<dbReference type="EMBL" id="LT629742">
    <property type="protein sequence ID" value="SDS07465.1"/>
    <property type="molecule type" value="Genomic_DNA"/>
</dbReference>